<keyword evidence="1" id="KW-0812">Transmembrane</keyword>
<feature type="transmembrane region" description="Helical" evidence="1">
    <location>
        <begin position="265"/>
        <end position="298"/>
    </location>
</feature>
<dbReference type="AlphaFoldDB" id="A0A9X3B9S7"/>
<protein>
    <submittedName>
        <fullName evidence="3">1-acyl-sn-glycerol-3-phosphate acyltransferase</fullName>
    </submittedName>
</protein>
<dbReference type="GO" id="GO:0016287">
    <property type="term" value="F:glycerone-phosphate O-acyltransferase activity"/>
    <property type="evidence" value="ECO:0007669"/>
    <property type="project" value="TreeGrafter"/>
</dbReference>
<keyword evidence="1" id="KW-0472">Membrane</keyword>
<accession>A0A9X3B9S7</accession>
<sequence length="304" mass="34622">MMVYCRKVVINKPECLSLKGPVLFAANHPNSFLDGIIMTTLMEEQLYSLARGDAFARKTVGNILRRMFLLPVYRTNEGKENLSQNYTTFEACQQVFATNGIVLIFSEGGSANEWHLRPLRKGTARLTTSTWEKGINLIIIPLGINYNAFRLFGKNVHINFGEPLNKQLIIEQETYGKQLLAFNEQLESQLRQLVYEVEPGNKAKLKSLFYVPLPMFKKIILAIPAFIGAILHLPLYISVKAVASLFSNDHYDSLVVALLMVEYPFYWLLIALLCTNFLGWIFALIIALSMPFCAWAYVQLKRQI</sequence>
<evidence type="ECO:0000256" key="1">
    <source>
        <dbReference type="SAM" id="Phobius"/>
    </source>
</evidence>
<keyword evidence="3" id="KW-0012">Acyltransferase</keyword>
<evidence type="ECO:0000313" key="3">
    <source>
        <dbReference type="EMBL" id="MCU7552410.1"/>
    </source>
</evidence>
<dbReference type="Proteomes" id="UP001155483">
    <property type="component" value="Unassembled WGS sequence"/>
</dbReference>
<evidence type="ECO:0000259" key="2">
    <source>
        <dbReference type="SMART" id="SM00563"/>
    </source>
</evidence>
<keyword evidence="1" id="KW-1133">Transmembrane helix</keyword>
<dbReference type="PANTHER" id="PTHR31605:SF0">
    <property type="entry name" value="GLYCEROL-3-PHOSPHATE O-ACYLTRANSFERASE 1"/>
    <property type="match status" value="1"/>
</dbReference>
<dbReference type="PANTHER" id="PTHR31605">
    <property type="entry name" value="GLYCEROL-3-PHOSPHATE O-ACYLTRANSFERASE 1"/>
    <property type="match status" value="1"/>
</dbReference>
<name>A0A9X3B9S7_9BACT</name>
<gene>
    <name evidence="3" type="ORF">OCK74_25040</name>
</gene>
<dbReference type="InterPro" id="IPR052744">
    <property type="entry name" value="GPAT/DAPAT"/>
</dbReference>
<keyword evidence="4" id="KW-1185">Reference proteome</keyword>
<keyword evidence="3" id="KW-0808">Transferase</keyword>
<dbReference type="GO" id="GO:0008654">
    <property type="term" value="P:phospholipid biosynthetic process"/>
    <property type="evidence" value="ECO:0007669"/>
    <property type="project" value="TreeGrafter"/>
</dbReference>
<proteinExistence type="predicted"/>
<dbReference type="GO" id="GO:0004366">
    <property type="term" value="F:glycerol-3-phosphate O-acyltransferase activity"/>
    <property type="evidence" value="ECO:0007669"/>
    <property type="project" value="TreeGrafter"/>
</dbReference>
<dbReference type="EMBL" id="JAOTIF010000033">
    <property type="protein sequence ID" value="MCU7552410.1"/>
    <property type="molecule type" value="Genomic_DNA"/>
</dbReference>
<dbReference type="InterPro" id="IPR002123">
    <property type="entry name" value="Plipid/glycerol_acylTrfase"/>
</dbReference>
<feature type="transmembrane region" description="Helical" evidence="1">
    <location>
        <begin position="219"/>
        <end position="245"/>
    </location>
</feature>
<dbReference type="Pfam" id="PF01553">
    <property type="entry name" value="Acyltransferase"/>
    <property type="match status" value="1"/>
</dbReference>
<comment type="caution">
    <text evidence="3">The sequence shown here is derived from an EMBL/GenBank/DDBJ whole genome shotgun (WGS) entry which is preliminary data.</text>
</comment>
<organism evidence="3 4">
    <name type="scientific">Paraflavisolibacter caeni</name>
    <dbReference type="NCBI Taxonomy" id="2982496"/>
    <lineage>
        <taxon>Bacteria</taxon>
        <taxon>Pseudomonadati</taxon>
        <taxon>Bacteroidota</taxon>
        <taxon>Chitinophagia</taxon>
        <taxon>Chitinophagales</taxon>
        <taxon>Chitinophagaceae</taxon>
        <taxon>Paraflavisolibacter</taxon>
    </lineage>
</organism>
<dbReference type="SUPFAM" id="SSF69593">
    <property type="entry name" value="Glycerol-3-phosphate (1)-acyltransferase"/>
    <property type="match status" value="1"/>
</dbReference>
<reference evidence="3" key="2">
    <citation type="submission" date="2023-04" db="EMBL/GenBank/DDBJ databases">
        <title>Paracnuella aquatica gen. nov., sp. nov., a member of the family Chitinophagaceae isolated from a hot spring.</title>
        <authorList>
            <person name="Wang C."/>
        </authorList>
    </citation>
    <scope>NUCLEOTIDE SEQUENCE</scope>
    <source>
        <strain evidence="3">LB-8</strain>
    </source>
</reference>
<reference evidence="3" key="1">
    <citation type="submission" date="2022-09" db="EMBL/GenBank/DDBJ databases">
        <authorList>
            <person name="Yuan C."/>
            <person name="Ke Z."/>
        </authorList>
    </citation>
    <scope>NUCLEOTIDE SEQUENCE</scope>
    <source>
        <strain evidence="3">LB-8</strain>
    </source>
</reference>
<dbReference type="SMART" id="SM00563">
    <property type="entry name" value="PlsC"/>
    <property type="match status" value="1"/>
</dbReference>
<feature type="domain" description="Phospholipid/glycerol acyltransferase" evidence="2">
    <location>
        <begin position="22"/>
        <end position="147"/>
    </location>
</feature>
<dbReference type="RefSeq" id="WP_279299847.1">
    <property type="nucleotide sequence ID" value="NZ_JAOTIF010000033.1"/>
</dbReference>
<evidence type="ECO:0000313" key="4">
    <source>
        <dbReference type="Proteomes" id="UP001155483"/>
    </source>
</evidence>